<feature type="transmembrane region" description="Helical" evidence="1">
    <location>
        <begin position="28"/>
        <end position="50"/>
    </location>
</feature>
<evidence type="ECO:0000313" key="3">
    <source>
        <dbReference type="Proteomes" id="UP000199603"/>
    </source>
</evidence>
<feature type="transmembrane region" description="Helical" evidence="1">
    <location>
        <begin position="62"/>
        <end position="86"/>
    </location>
</feature>
<dbReference type="Pfam" id="PF19700">
    <property type="entry name" value="DUF6198"/>
    <property type="match status" value="1"/>
</dbReference>
<dbReference type="RefSeq" id="WP_091244139.1">
    <property type="nucleotide sequence ID" value="NZ_FNAG01000010.1"/>
</dbReference>
<accession>A0A1G6YPQ5</accession>
<dbReference type="OrthoDB" id="154912at2"/>
<keyword evidence="1" id="KW-1133">Transmembrane helix</keyword>
<feature type="transmembrane region" description="Helical" evidence="1">
    <location>
        <begin position="93"/>
        <end position="114"/>
    </location>
</feature>
<feature type="transmembrane region" description="Helical" evidence="1">
    <location>
        <begin position="120"/>
        <end position="142"/>
    </location>
</feature>
<protein>
    <submittedName>
        <fullName evidence="2">Uncharacterized membrane protein YczE</fullName>
    </submittedName>
</protein>
<keyword evidence="1" id="KW-0812">Transmembrane</keyword>
<dbReference type="AlphaFoldDB" id="A0A1G6YPQ5"/>
<feature type="transmembrane region" description="Helical" evidence="1">
    <location>
        <begin position="175"/>
        <end position="199"/>
    </location>
</feature>
<organism evidence="2 3">
    <name type="scientific">Aquimonas voraii</name>
    <dbReference type="NCBI Taxonomy" id="265719"/>
    <lineage>
        <taxon>Bacteria</taxon>
        <taxon>Pseudomonadati</taxon>
        <taxon>Pseudomonadota</taxon>
        <taxon>Gammaproteobacteria</taxon>
        <taxon>Lysobacterales</taxon>
        <taxon>Lysobacteraceae</taxon>
        <taxon>Aquimonas</taxon>
    </lineage>
</organism>
<proteinExistence type="predicted"/>
<dbReference type="PANTHER" id="PTHR40078:SF1">
    <property type="entry name" value="INTEGRAL MEMBRANE PROTEIN"/>
    <property type="match status" value="1"/>
</dbReference>
<dbReference type="Proteomes" id="UP000199603">
    <property type="component" value="Unassembled WGS sequence"/>
</dbReference>
<keyword evidence="1" id="KW-0472">Membrane</keyword>
<reference evidence="2 3" key="1">
    <citation type="submission" date="2016-10" db="EMBL/GenBank/DDBJ databases">
        <authorList>
            <person name="de Groot N.N."/>
        </authorList>
    </citation>
    <scope>NUCLEOTIDE SEQUENCE [LARGE SCALE GENOMIC DNA]</scope>
    <source>
        <strain evidence="2 3">DSM 16957</strain>
    </source>
</reference>
<name>A0A1G6YPQ5_9GAMM</name>
<gene>
    <name evidence="2" type="ORF">SAMN04488509_11083</name>
</gene>
<dbReference type="EMBL" id="FNAG01000010">
    <property type="protein sequence ID" value="SDD91647.1"/>
    <property type="molecule type" value="Genomic_DNA"/>
</dbReference>
<evidence type="ECO:0000313" key="2">
    <source>
        <dbReference type="EMBL" id="SDD91647.1"/>
    </source>
</evidence>
<keyword evidence="3" id="KW-1185">Reference proteome</keyword>
<dbReference type="InterPro" id="IPR038750">
    <property type="entry name" value="YczE/YyaS-like"/>
</dbReference>
<sequence>MKTTMPVTTLANLGPIDQLKARHLPQRLLRLLLGLWLYGVAIALMVKGALGASPWDVFHLGIALHVPLSLGTVIVIASLAVLLAWIPLRHMPGLGTLANTLLLGPFADINLALLGAPSGWATQIAFMLGGVLACGFATALYVGAQLGPGPRDGLMTGLARRSGWSIRRVRTLIELTVLAAGVALGGTVGVGTVVFALGVGPVTQFFLPYLVVRLDAPIATPAPTPLQP</sequence>
<dbReference type="STRING" id="265719.SAMN04488509_11083"/>
<dbReference type="PANTHER" id="PTHR40078">
    <property type="entry name" value="INTEGRAL MEMBRANE PROTEIN-RELATED"/>
    <property type="match status" value="1"/>
</dbReference>
<evidence type="ECO:0000256" key="1">
    <source>
        <dbReference type="SAM" id="Phobius"/>
    </source>
</evidence>